<evidence type="ECO:0000313" key="4">
    <source>
        <dbReference type="Proteomes" id="UP001235840"/>
    </source>
</evidence>
<dbReference type="RefSeq" id="WP_307397861.1">
    <property type="nucleotide sequence ID" value="NZ_BAAADK010000004.1"/>
</dbReference>
<dbReference type="Gene3D" id="3.30.750.24">
    <property type="entry name" value="STAS domain"/>
    <property type="match status" value="1"/>
</dbReference>
<sequence>MEASIIQFIRDNKDGLIEKWLKEIQAYRQEHRLQHMSNDRYDAMNEAFIRVLADSYVSEDNPLLHIENFANEQIQQGWPLQHLTKGLQVFKKVLIEELSQDKEIQSSPVNIYSEVQRWVDPVIDQLITLYTGSWEKVDTLQKLALKELTAPLIPVFEGISVMPLVGTIDTDRAKLIMENLLSGVIKFESQVVLIDITGVPVVDTMVAHHLIQASDAVRLVGSEAILVGIRPEIAQTIVNLGIQLGKFRTTSSLRKGMAEALAMTNRKIVDLKEGASDDE</sequence>
<dbReference type="InterPro" id="IPR014792">
    <property type="entry name" value="RsbRA_N"/>
</dbReference>
<dbReference type="EMBL" id="JAUSTY010000026">
    <property type="protein sequence ID" value="MDQ0168258.1"/>
    <property type="molecule type" value="Genomic_DNA"/>
</dbReference>
<dbReference type="Gene3D" id="1.10.490.10">
    <property type="entry name" value="Globins"/>
    <property type="match status" value="1"/>
</dbReference>
<dbReference type="PROSITE" id="PS50801">
    <property type="entry name" value="STAS"/>
    <property type="match status" value="1"/>
</dbReference>
<dbReference type="PANTHER" id="PTHR33745">
    <property type="entry name" value="RSBT ANTAGONIST PROTEIN RSBS-RELATED"/>
    <property type="match status" value="1"/>
</dbReference>
<gene>
    <name evidence="3" type="ORF">J2S11_004211</name>
</gene>
<keyword evidence="1" id="KW-0597">Phosphoprotein</keyword>
<evidence type="ECO:0000259" key="2">
    <source>
        <dbReference type="PROSITE" id="PS50801"/>
    </source>
</evidence>
<accession>A0ABT9W4T2</accession>
<protein>
    <submittedName>
        <fullName evidence="3">RsbT co-antagonist protein RsbR</fullName>
    </submittedName>
</protein>
<reference evidence="3 4" key="1">
    <citation type="submission" date="2023-07" db="EMBL/GenBank/DDBJ databases">
        <title>Genomic Encyclopedia of Type Strains, Phase IV (KMG-IV): sequencing the most valuable type-strain genomes for metagenomic binning, comparative biology and taxonomic classification.</title>
        <authorList>
            <person name="Goeker M."/>
        </authorList>
    </citation>
    <scope>NUCLEOTIDE SEQUENCE [LARGE SCALE GENOMIC DNA]</scope>
    <source>
        <strain evidence="3 4">DSM 12751</strain>
    </source>
</reference>
<dbReference type="Proteomes" id="UP001235840">
    <property type="component" value="Unassembled WGS sequence"/>
</dbReference>
<organism evidence="3 4">
    <name type="scientific">Caldalkalibacillus horti</name>
    <dbReference type="NCBI Taxonomy" id="77523"/>
    <lineage>
        <taxon>Bacteria</taxon>
        <taxon>Bacillati</taxon>
        <taxon>Bacillota</taxon>
        <taxon>Bacilli</taxon>
        <taxon>Bacillales</taxon>
        <taxon>Bacillaceae</taxon>
        <taxon>Caldalkalibacillus</taxon>
    </lineage>
</organism>
<comment type="caution">
    <text evidence="3">The sequence shown here is derived from an EMBL/GenBank/DDBJ whole genome shotgun (WGS) entry which is preliminary data.</text>
</comment>
<dbReference type="InterPro" id="IPR012292">
    <property type="entry name" value="Globin/Proto"/>
</dbReference>
<dbReference type="Pfam" id="PF08678">
    <property type="entry name" value="Rsbr_N"/>
    <property type="match status" value="1"/>
</dbReference>
<dbReference type="SUPFAM" id="SSF52091">
    <property type="entry name" value="SpoIIaa-like"/>
    <property type="match status" value="1"/>
</dbReference>
<evidence type="ECO:0000256" key="1">
    <source>
        <dbReference type="ARBA" id="ARBA00022553"/>
    </source>
</evidence>
<dbReference type="CDD" id="cd07041">
    <property type="entry name" value="STAS_RsbR_RsbS_like"/>
    <property type="match status" value="1"/>
</dbReference>
<dbReference type="InterPro" id="IPR036513">
    <property type="entry name" value="STAS_dom_sf"/>
</dbReference>
<dbReference type="InterPro" id="IPR051932">
    <property type="entry name" value="Bact_StressResp_Reg"/>
</dbReference>
<dbReference type="Pfam" id="PF01740">
    <property type="entry name" value="STAS"/>
    <property type="match status" value="1"/>
</dbReference>
<keyword evidence="4" id="KW-1185">Reference proteome</keyword>
<name>A0ABT9W4T2_9BACI</name>
<proteinExistence type="predicted"/>
<evidence type="ECO:0000313" key="3">
    <source>
        <dbReference type="EMBL" id="MDQ0168258.1"/>
    </source>
</evidence>
<dbReference type="PANTHER" id="PTHR33745:SF3">
    <property type="entry name" value="RSBT CO-ANTAGONIST PROTEIN RSBRC"/>
    <property type="match status" value="1"/>
</dbReference>
<feature type="domain" description="STAS" evidence="2">
    <location>
        <begin position="149"/>
        <end position="260"/>
    </location>
</feature>
<dbReference type="InterPro" id="IPR002645">
    <property type="entry name" value="STAS_dom"/>
</dbReference>